<evidence type="ECO:0000313" key="2">
    <source>
        <dbReference type="Proteomes" id="UP000269721"/>
    </source>
</evidence>
<accession>A0A4P9VYB7</accession>
<sequence>MPDFIKLGLVTIRIERKCIDGLDESAPRSTRSISQAVGVNGEAEGRSSIPPRAAHIDKYQTPMILHCLNDRPHHDRQPQSKRPYEKECRAQWGHNHSLVGLHEGGVGDGVETWECGEESFGKKSIRREGRDWVKGRQEEVMLTLAIWINIFRAPANKVNARVI</sequence>
<protein>
    <submittedName>
        <fullName evidence="1">Uncharacterized protein</fullName>
    </submittedName>
</protein>
<dbReference type="EMBL" id="ML001392">
    <property type="protein sequence ID" value="RKO83310.1"/>
    <property type="molecule type" value="Genomic_DNA"/>
</dbReference>
<organism evidence="1 2">
    <name type="scientific">Blyttiomyces helicus</name>
    <dbReference type="NCBI Taxonomy" id="388810"/>
    <lineage>
        <taxon>Eukaryota</taxon>
        <taxon>Fungi</taxon>
        <taxon>Fungi incertae sedis</taxon>
        <taxon>Chytridiomycota</taxon>
        <taxon>Chytridiomycota incertae sedis</taxon>
        <taxon>Chytridiomycetes</taxon>
        <taxon>Chytridiomycetes incertae sedis</taxon>
        <taxon>Blyttiomyces</taxon>
    </lineage>
</organism>
<evidence type="ECO:0000313" key="1">
    <source>
        <dbReference type="EMBL" id="RKO83310.1"/>
    </source>
</evidence>
<gene>
    <name evidence="1" type="ORF">BDK51DRAFT_33584</name>
</gene>
<reference evidence="2" key="1">
    <citation type="journal article" date="2018" name="Nat. Microbiol.">
        <title>Leveraging single-cell genomics to expand the fungal tree of life.</title>
        <authorList>
            <person name="Ahrendt S.R."/>
            <person name="Quandt C.A."/>
            <person name="Ciobanu D."/>
            <person name="Clum A."/>
            <person name="Salamov A."/>
            <person name="Andreopoulos B."/>
            <person name="Cheng J.F."/>
            <person name="Woyke T."/>
            <person name="Pelin A."/>
            <person name="Henrissat B."/>
            <person name="Reynolds N.K."/>
            <person name="Benny G.L."/>
            <person name="Smith M.E."/>
            <person name="James T.Y."/>
            <person name="Grigoriev I.V."/>
        </authorList>
    </citation>
    <scope>NUCLEOTIDE SEQUENCE [LARGE SCALE GENOMIC DNA]</scope>
</reference>
<dbReference type="Proteomes" id="UP000269721">
    <property type="component" value="Unassembled WGS sequence"/>
</dbReference>
<keyword evidence="2" id="KW-1185">Reference proteome</keyword>
<proteinExistence type="predicted"/>
<dbReference type="AlphaFoldDB" id="A0A4P9VYB7"/>
<name>A0A4P9VYB7_9FUNG</name>